<dbReference type="Proteomes" id="UP000006681">
    <property type="component" value="Chromosome"/>
</dbReference>
<evidence type="ECO:0000313" key="2">
    <source>
        <dbReference type="Proteomes" id="UP000006681"/>
    </source>
</evidence>
<gene>
    <name evidence="1" type="ordered locus">Vdis_0188</name>
</gene>
<proteinExistence type="predicted"/>
<name>E1QST4_VULDI</name>
<reference evidence="1 2" key="1">
    <citation type="journal article" date="2010" name="Stand. Genomic Sci.">
        <title>Complete genome sequence of Vulcanisaeta distributa type strain (IC-017).</title>
        <authorList>
            <person name="Mavromatis K."/>
            <person name="Sikorski J."/>
            <person name="Pabst E."/>
            <person name="Teshima H."/>
            <person name="Lapidus A."/>
            <person name="Lucas S."/>
            <person name="Nolan M."/>
            <person name="Glavina Del Rio T."/>
            <person name="Cheng J.F."/>
            <person name="Bruce D."/>
            <person name="Goodwin L."/>
            <person name="Pitluck S."/>
            <person name="Liolios K."/>
            <person name="Ivanova N."/>
            <person name="Mikhailova N."/>
            <person name="Pati A."/>
            <person name="Chen A."/>
            <person name="Palaniappan K."/>
            <person name="Land M."/>
            <person name="Hauser L."/>
            <person name="Chang Y.J."/>
            <person name="Jeffries C.D."/>
            <person name="Rohde M."/>
            <person name="Spring S."/>
            <person name="Goker M."/>
            <person name="Wirth R."/>
            <person name="Woyke T."/>
            <person name="Bristow J."/>
            <person name="Eisen J.A."/>
            <person name="Markowitz V."/>
            <person name="Hugenholtz P."/>
            <person name="Klenk H.P."/>
            <person name="Kyrpides N.C."/>
        </authorList>
    </citation>
    <scope>NUCLEOTIDE SEQUENCE [LARGE SCALE GENOMIC DNA]</scope>
    <source>
        <strain evidence="2">DSM 14429 / JCM 11212 / NBRC 100878 / IC-017</strain>
    </source>
</reference>
<dbReference type="GeneID" id="9751105"/>
<organism evidence="1 2">
    <name type="scientific">Vulcanisaeta distributa (strain DSM 14429 / JCM 11212 / NBRC 100878 / IC-017)</name>
    <dbReference type="NCBI Taxonomy" id="572478"/>
    <lineage>
        <taxon>Archaea</taxon>
        <taxon>Thermoproteota</taxon>
        <taxon>Thermoprotei</taxon>
        <taxon>Thermoproteales</taxon>
        <taxon>Thermoproteaceae</taxon>
        <taxon>Vulcanisaeta</taxon>
    </lineage>
</organism>
<dbReference type="AlphaFoldDB" id="E1QST4"/>
<dbReference type="EMBL" id="CP002100">
    <property type="protein sequence ID" value="ADN49601.1"/>
    <property type="molecule type" value="Genomic_DNA"/>
</dbReference>
<dbReference type="RefSeq" id="WP_013335326.1">
    <property type="nucleotide sequence ID" value="NC_014537.1"/>
</dbReference>
<keyword evidence="2" id="KW-1185">Reference proteome</keyword>
<sequence length="139" mass="15906">MPSEVKDLCEKISKLEEKIDGLFSEYETSSLSEDELRKVFEEPLSRYKEVVDELLRKLGVSDDRINIVNDALDMLIEDSGMITDPDPHDYWWSGWRFLASVIGMLCGKQPYLGAGAPDEEFGEDYVKALWRLPCEVRGP</sequence>
<reference evidence="2" key="2">
    <citation type="journal article" date="2010" name="Stand. Genomic Sci.">
        <title>Complete genome sequence of Vulcanisaeta distributa type strain (IC-017T).</title>
        <authorList>
            <person name="Mavromatis K."/>
            <person name="Sikorski J."/>
            <person name="Pabst E."/>
            <person name="Teshima H."/>
            <person name="Lapidus A."/>
            <person name="Lucas S."/>
            <person name="Nolan M."/>
            <person name="Glavina Del Rio T."/>
            <person name="Cheng J."/>
            <person name="Bruce D."/>
            <person name="Goodwin L."/>
            <person name="Pitluck S."/>
            <person name="Liolios K."/>
            <person name="Ivanova N."/>
            <person name="Mikhailova N."/>
            <person name="Pati A."/>
            <person name="Chen A."/>
            <person name="Palaniappan K."/>
            <person name="Land M."/>
            <person name="Hauser L."/>
            <person name="Chang Y."/>
            <person name="Jeffries C."/>
            <person name="Rohde M."/>
            <person name="Spring S."/>
            <person name="Goker M."/>
            <person name="Wirth R."/>
            <person name="Woyke T."/>
            <person name="Bristow J."/>
            <person name="Eisen J."/>
            <person name="Markowitz V."/>
            <person name="Hugenholtz P."/>
            <person name="Klenk H."/>
            <person name="Kyrpides N."/>
        </authorList>
    </citation>
    <scope>NUCLEOTIDE SEQUENCE [LARGE SCALE GENOMIC DNA]</scope>
    <source>
        <strain evidence="2">DSM 14429 / JCM 11212 / NBRC 100878 / IC-017</strain>
    </source>
</reference>
<protein>
    <submittedName>
        <fullName evidence="1">Uncharacterized protein</fullName>
    </submittedName>
</protein>
<accession>E1QST4</accession>
<evidence type="ECO:0000313" key="1">
    <source>
        <dbReference type="EMBL" id="ADN49601.1"/>
    </source>
</evidence>
<dbReference type="HOGENOM" id="CLU_1840695_0_0_2"/>
<dbReference type="KEGG" id="vdi:Vdis_0188"/>